<accession>A0A1I6G760</accession>
<dbReference type="Gene3D" id="2.30.40.10">
    <property type="entry name" value="Urease, subunit C, domain 1"/>
    <property type="match status" value="1"/>
</dbReference>
<sequence length="541" mass="58241">MTQFGGSPLAGEDLLVFGGRIFPHADRAEWVEAMLIRGGVVVGLGDAADLRTLCPSSMPELDLQGRTVLPGLIDAHTHVEATAISRGLWLDVRGLEPTAACDVVARATTPLQDGEWLQAQGTFAQALPTKEQLDRAAPRNPVLIRQSAHKLQANTEALRRAGMVHRAPRVGPGVVVHVDEERVPTGLVEEGFHLFPAPDITEHQLDDMIVTELRTRFARAGVTTVYEIPVSVRGIAAYLRLARGGELPVRITLTPIVAPPAGGGLDRIDEWDAADFGDGVDSDMIAAGGVKIFIDGDNEQMFDSKYFDREPRQWGAVTRTLGQLREELICAIRLGAQVWIHAIGDLAQEMVLEAIDQAQSRAGRPRLPIRLEHAANLQLSPKILESLQRLNVIAVPTASFIAVDDGTGVYAFRTLMDAGMRPPGNSDTAGSIEKAPSPWWGMAMMVDRRNAHGLPIAPDEAVTIDAAIRTYTAFSAEAAGLTGVIGSLGEGAAADFAVYPDDPRALSPVLMREVEADLTLVGGRVVWSRSCRQMTEAEDIA</sequence>
<dbReference type="InterPro" id="IPR013108">
    <property type="entry name" value="Amidohydro_3"/>
</dbReference>
<dbReference type="Proteomes" id="UP000198877">
    <property type="component" value="Unassembled WGS sequence"/>
</dbReference>
<name>A0A1I6G760_9MICO</name>
<dbReference type="PANTHER" id="PTHR22642">
    <property type="entry name" value="IMIDAZOLONEPROPIONASE"/>
    <property type="match status" value="1"/>
</dbReference>
<dbReference type="RefSeq" id="WP_175491188.1">
    <property type="nucleotide sequence ID" value="NZ_FNGQ01000001.1"/>
</dbReference>
<dbReference type="Pfam" id="PF07969">
    <property type="entry name" value="Amidohydro_3"/>
    <property type="match status" value="1"/>
</dbReference>
<dbReference type="Gene3D" id="3.10.310.70">
    <property type="match status" value="1"/>
</dbReference>
<dbReference type="Gene3D" id="3.20.20.140">
    <property type="entry name" value="Metal-dependent hydrolases"/>
    <property type="match status" value="1"/>
</dbReference>
<evidence type="ECO:0000259" key="1">
    <source>
        <dbReference type="Pfam" id="PF07969"/>
    </source>
</evidence>
<dbReference type="SUPFAM" id="SSF51338">
    <property type="entry name" value="Composite domain of metallo-dependent hydrolases"/>
    <property type="match status" value="1"/>
</dbReference>
<dbReference type="PANTHER" id="PTHR22642:SF2">
    <property type="entry name" value="PROTEIN LONG AFTER FAR-RED 3"/>
    <property type="match status" value="1"/>
</dbReference>
<dbReference type="GO" id="GO:0016810">
    <property type="term" value="F:hydrolase activity, acting on carbon-nitrogen (but not peptide) bonds"/>
    <property type="evidence" value="ECO:0007669"/>
    <property type="project" value="InterPro"/>
</dbReference>
<organism evidence="2 3">
    <name type="scientific">Microbacterium azadirachtae</name>
    <dbReference type="NCBI Taxonomy" id="582680"/>
    <lineage>
        <taxon>Bacteria</taxon>
        <taxon>Bacillati</taxon>
        <taxon>Actinomycetota</taxon>
        <taxon>Actinomycetes</taxon>
        <taxon>Micrococcales</taxon>
        <taxon>Microbacteriaceae</taxon>
        <taxon>Microbacterium</taxon>
    </lineage>
</organism>
<dbReference type="InterPro" id="IPR011059">
    <property type="entry name" value="Metal-dep_hydrolase_composite"/>
</dbReference>
<dbReference type="EMBL" id="FOYR01000001">
    <property type="protein sequence ID" value="SFR38036.1"/>
    <property type="molecule type" value="Genomic_DNA"/>
</dbReference>
<dbReference type="AlphaFoldDB" id="A0A1I6G760"/>
<evidence type="ECO:0000313" key="2">
    <source>
        <dbReference type="EMBL" id="SFR38036.1"/>
    </source>
</evidence>
<proteinExistence type="predicted"/>
<dbReference type="SUPFAM" id="SSF51556">
    <property type="entry name" value="Metallo-dependent hydrolases"/>
    <property type="match status" value="1"/>
</dbReference>
<dbReference type="InterPro" id="IPR032466">
    <property type="entry name" value="Metal_Hydrolase"/>
</dbReference>
<reference evidence="3" key="1">
    <citation type="submission" date="2016-10" db="EMBL/GenBank/DDBJ databases">
        <authorList>
            <person name="Varghese N."/>
            <person name="Submissions S."/>
        </authorList>
    </citation>
    <scope>NUCLEOTIDE SEQUENCE [LARGE SCALE GENOMIC DNA]</scope>
    <source>
        <strain evidence="3">CL127</strain>
    </source>
</reference>
<evidence type="ECO:0000313" key="3">
    <source>
        <dbReference type="Proteomes" id="UP000198877"/>
    </source>
</evidence>
<feature type="domain" description="Amidohydrolase 3" evidence="1">
    <location>
        <begin position="61"/>
        <end position="526"/>
    </location>
</feature>
<protein>
    <recommendedName>
        <fullName evidence="1">Amidohydrolase 3 domain-containing protein</fullName>
    </recommendedName>
</protein>
<gene>
    <name evidence="2" type="ORF">SAMN04488591_0833</name>
</gene>